<dbReference type="RefSeq" id="WP_253653647.1">
    <property type="nucleotide sequence ID" value="NZ_BAAAOE010000001.1"/>
</dbReference>
<feature type="signal peptide" evidence="2">
    <location>
        <begin position="1"/>
        <end position="23"/>
    </location>
</feature>
<dbReference type="EMBL" id="JAMTCG010000002">
    <property type="protein sequence ID" value="MCP2160067.1"/>
    <property type="molecule type" value="Genomic_DNA"/>
</dbReference>
<evidence type="ECO:0000313" key="3">
    <source>
        <dbReference type="EMBL" id="MCP2160067.1"/>
    </source>
</evidence>
<sequence>MTTPVTRRLAVLLMILVAPIALLAGCKKSDSSSSAAPSSAVVASQSASATDCPTSNTTSFAKTKFVAHSGLAFGAFHRYLYKPYKAGTFTKGADGRLTAFAKGGLAALFIKREIRLASEDVKANPTLCRTIAAPLARIGDTVQSAFDKAKSGDASGLDDVQSAVTSVSSSSKKDGVDITENDNPDLNSVPS</sequence>
<feature type="region of interest" description="Disordered" evidence="1">
    <location>
        <begin position="166"/>
        <end position="191"/>
    </location>
</feature>
<keyword evidence="4" id="KW-1185">Reference proteome</keyword>
<dbReference type="Proteomes" id="UP001205740">
    <property type="component" value="Unassembled WGS sequence"/>
</dbReference>
<evidence type="ECO:0000256" key="2">
    <source>
        <dbReference type="SAM" id="SignalP"/>
    </source>
</evidence>
<dbReference type="PROSITE" id="PS51257">
    <property type="entry name" value="PROKAR_LIPOPROTEIN"/>
    <property type="match status" value="1"/>
</dbReference>
<evidence type="ECO:0000256" key="1">
    <source>
        <dbReference type="SAM" id="MobiDB-lite"/>
    </source>
</evidence>
<evidence type="ECO:0008006" key="5">
    <source>
        <dbReference type="Google" id="ProtNLM"/>
    </source>
</evidence>
<keyword evidence="2" id="KW-0732">Signal</keyword>
<protein>
    <recommendedName>
        <fullName evidence="5">Lipoprotein</fullName>
    </recommendedName>
</protein>
<reference evidence="3 4" key="1">
    <citation type="submission" date="2022-06" db="EMBL/GenBank/DDBJ databases">
        <title>Genomic Encyclopedia of Archaeal and Bacterial Type Strains, Phase II (KMG-II): from individual species to whole genera.</title>
        <authorList>
            <person name="Goeker M."/>
        </authorList>
    </citation>
    <scope>NUCLEOTIDE SEQUENCE [LARGE SCALE GENOMIC DNA]</scope>
    <source>
        <strain evidence="3 4">DSM 45037</strain>
    </source>
</reference>
<accession>A0ABT1GYK2</accession>
<organism evidence="3 4">
    <name type="scientific">Williamsia serinedens</name>
    <dbReference type="NCBI Taxonomy" id="391736"/>
    <lineage>
        <taxon>Bacteria</taxon>
        <taxon>Bacillati</taxon>
        <taxon>Actinomycetota</taxon>
        <taxon>Actinomycetes</taxon>
        <taxon>Mycobacteriales</taxon>
        <taxon>Nocardiaceae</taxon>
        <taxon>Williamsia</taxon>
    </lineage>
</organism>
<gene>
    <name evidence="3" type="ORF">LX12_001246</name>
</gene>
<feature type="chain" id="PRO_5046546350" description="Lipoprotein" evidence="2">
    <location>
        <begin position="24"/>
        <end position="191"/>
    </location>
</feature>
<name>A0ABT1GYK2_9NOCA</name>
<proteinExistence type="predicted"/>
<evidence type="ECO:0000313" key="4">
    <source>
        <dbReference type="Proteomes" id="UP001205740"/>
    </source>
</evidence>
<comment type="caution">
    <text evidence="3">The sequence shown here is derived from an EMBL/GenBank/DDBJ whole genome shotgun (WGS) entry which is preliminary data.</text>
</comment>